<organism evidence="1 2">
    <name type="scientific">Algoriphagus chordae</name>
    <dbReference type="NCBI Taxonomy" id="237019"/>
    <lineage>
        <taxon>Bacteria</taxon>
        <taxon>Pseudomonadati</taxon>
        <taxon>Bacteroidota</taxon>
        <taxon>Cytophagia</taxon>
        <taxon>Cytophagales</taxon>
        <taxon>Cyclobacteriaceae</taxon>
        <taxon>Algoriphagus</taxon>
    </lineage>
</organism>
<evidence type="ECO:0000313" key="1">
    <source>
        <dbReference type="EMBL" id="PZX50133.1"/>
    </source>
</evidence>
<dbReference type="Proteomes" id="UP000248882">
    <property type="component" value="Unassembled WGS sequence"/>
</dbReference>
<dbReference type="RefSeq" id="WP_111320349.1">
    <property type="nucleotide sequence ID" value="NZ_QKZT01000012.1"/>
</dbReference>
<keyword evidence="2" id="KW-1185">Reference proteome</keyword>
<sequence length="315" mass="35513">MQNTLNNRSLIEATKALCIKLGQGGEFVEESFTSYPNTVKLGYSTVPHEPCISGNWTAVQKALEKEGHSTAISNNHVRQIRSFYEEGEDTVWLTFNDNKLWWCQAEMEIKVNTENIKSRKVKGVWLDQDIAGKKLLFGNLSGKILTTKAYRGTICTVDSEYVLRKINSQLSEDAEEIKALTSVLQTKIAGLIQKLFWNDLELFVDLVFRQSGWRRVSYLGKQEKTIDLDMESTVTGEKGVVQVKATSNLTGFMAFEKEVNGFRSDYQKIFYVCPQPTPDLLGHKPQSGTILYFSDKLAELAISAGLVDWLIKKCG</sequence>
<dbReference type="EMBL" id="QKZT01000012">
    <property type="protein sequence ID" value="PZX50133.1"/>
    <property type="molecule type" value="Genomic_DNA"/>
</dbReference>
<comment type="caution">
    <text evidence="1">The sequence shown here is derived from an EMBL/GenBank/DDBJ whole genome shotgun (WGS) entry which is preliminary data.</text>
</comment>
<dbReference type="OrthoDB" id="819552at2"/>
<protein>
    <recommendedName>
        <fullName evidence="3">Restriction endonuclease</fullName>
    </recommendedName>
</protein>
<evidence type="ECO:0008006" key="3">
    <source>
        <dbReference type="Google" id="ProtNLM"/>
    </source>
</evidence>
<gene>
    <name evidence="1" type="ORF">LV85_02749</name>
</gene>
<name>A0A2W7QNR9_9BACT</name>
<accession>A0A2W7QNR9</accession>
<evidence type="ECO:0000313" key="2">
    <source>
        <dbReference type="Proteomes" id="UP000248882"/>
    </source>
</evidence>
<proteinExistence type="predicted"/>
<reference evidence="1 2" key="1">
    <citation type="submission" date="2018-06" db="EMBL/GenBank/DDBJ databases">
        <title>Genomic Encyclopedia of Archaeal and Bacterial Type Strains, Phase II (KMG-II): from individual species to whole genera.</title>
        <authorList>
            <person name="Goeker M."/>
        </authorList>
    </citation>
    <scope>NUCLEOTIDE SEQUENCE [LARGE SCALE GENOMIC DNA]</scope>
    <source>
        <strain evidence="1 2">DSM 19830</strain>
    </source>
</reference>
<dbReference type="AlphaFoldDB" id="A0A2W7QNR9"/>